<gene>
    <name evidence="1" type="ORF">COV74_06480</name>
</gene>
<evidence type="ECO:0000313" key="2">
    <source>
        <dbReference type="Proteomes" id="UP000230859"/>
    </source>
</evidence>
<organism evidence="1 2">
    <name type="scientific">Candidatus Abzuiibacterium crystallinum</name>
    <dbReference type="NCBI Taxonomy" id="1974748"/>
    <lineage>
        <taxon>Bacteria</taxon>
        <taxon>Pseudomonadati</taxon>
        <taxon>Candidatus Omnitrophota</taxon>
        <taxon>Candidatus Abzuiibacterium</taxon>
    </lineage>
</organism>
<accession>A0A2H0LNL8</accession>
<reference evidence="1 2" key="1">
    <citation type="submission" date="2017-09" db="EMBL/GenBank/DDBJ databases">
        <title>Depth-based differentiation of microbial function through sediment-hosted aquifers and enrichment of novel symbionts in the deep terrestrial subsurface.</title>
        <authorList>
            <person name="Probst A.J."/>
            <person name="Ladd B."/>
            <person name="Jarett J.K."/>
            <person name="Geller-Mcgrath D.E."/>
            <person name="Sieber C.M."/>
            <person name="Emerson J.B."/>
            <person name="Anantharaman K."/>
            <person name="Thomas B.C."/>
            <person name="Malmstrom R."/>
            <person name="Stieglmeier M."/>
            <person name="Klingl A."/>
            <person name="Woyke T."/>
            <person name="Ryan C.M."/>
            <person name="Banfield J.F."/>
        </authorList>
    </citation>
    <scope>NUCLEOTIDE SEQUENCE [LARGE SCALE GENOMIC DNA]</scope>
    <source>
        <strain evidence="1">CG11_big_fil_rev_8_21_14_0_20_45_26</strain>
    </source>
</reference>
<sequence>MLVSIQRIMEGTVSYFNPAEKRMTVLQFERQKKGLFRLEVPLKLDPHVLISTMDQGILKLTGLKAGKKVRIRYVTRTGDKRIAKIIHVLKG</sequence>
<dbReference type="AlphaFoldDB" id="A0A2H0LNL8"/>
<protein>
    <submittedName>
        <fullName evidence="1">Uncharacterized protein</fullName>
    </submittedName>
</protein>
<dbReference type="Proteomes" id="UP000230859">
    <property type="component" value="Unassembled WGS sequence"/>
</dbReference>
<name>A0A2H0LNL8_9BACT</name>
<evidence type="ECO:0000313" key="1">
    <source>
        <dbReference type="EMBL" id="PIQ86009.1"/>
    </source>
</evidence>
<comment type="caution">
    <text evidence="1">The sequence shown here is derived from an EMBL/GenBank/DDBJ whole genome shotgun (WGS) entry which is preliminary data.</text>
</comment>
<dbReference type="EMBL" id="PCVY01000054">
    <property type="protein sequence ID" value="PIQ86009.1"/>
    <property type="molecule type" value="Genomic_DNA"/>
</dbReference>
<proteinExistence type="predicted"/>